<organism evidence="1 2">
    <name type="scientific">Pistacia integerrima</name>
    <dbReference type="NCBI Taxonomy" id="434235"/>
    <lineage>
        <taxon>Eukaryota</taxon>
        <taxon>Viridiplantae</taxon>
        <taxon>Streptophyta</taxon>
        <taxon>Embryophyta</taxon>
        <taxon>Tracheophyta</taxon>
        <taxon>Spermatophyta</taxon>
        <taxon>Magnoliopsida</taxon>
        <taxon>eudicotyledons</taxon>
        <taxon>Gunneridae</taxon>
        <taxon>Pentapetalae</taxon>
        <taxon>rosids</taxon>
        <taxon>malvids</taxon>
        <taxon>Sapindales</taxon>
        <taxon>Anacardiaceae</taxon>
        <taxon>Pistacia</taxon>
    </lineage>
</organism>
<dbReference type="Proteomes" id="UP001163603">
    <property type="component" value="Chromosome 6"/>
</dbReference>
<protein>
    <submittedName>
        <fullName evidence="1">Uncharacterized protein</fullName>
    </submittedName>
</protein>
<sequence>MLSILRSHSISVMHLAILNLRKSCRFCHTRFGATTDTQRREARVGSVIPAPGSEANFLGGAASVKGVKGFDPEAAKKRFFEIYLEKGFPGPLELIHQCKSKGLKVAVASSADCIKVDANLAAAGLPISMFDAIVSADAFENLKSAPNYINMDFY</sequence>
<proteinExistence type="predicted"/>
<evidence type="ECO:0000313" key="1">
    <source>
        <dbReference type="EMBL" id="KAJ0038735.1"/>
    </source>
</evidence>
<dbReference type="EMBL" id="CM047741">
    <property type="protein sequence ID" value="KAJ0038735.1"/>
    <property type="molecule type" value="Genomic_DNA"/>
</dbReference>
<reference evidence="2" key="1">
    <citation type="journal article" date="2023" name="G3 (Bethesda)">
        <title>Genome assembly and association tests identify interacting loci associated with vigor, precocity, and sex in interspecific pistachio rootstocks.</title>
        <authorList>
            <person name="Palmer W."/>
            <person name="Jacygrad E."/>
            <person name="Sagayaradj S."/>
            <person name="Cavanaugh K."/>
            <person name="Han R."/>
            <person name="Bertier L."/>
            <person name="Beede B."/>
            <person name="Kafkas S."/>
            <person name="Golino D."/>
            <person name="Preece J."/>
            <person name="Michelmore R."/>
        </authorList>
    </citation>
    <scope>NUCLEOTIDE SEQUENCE [LARGE SCALE GENOMIC DNA]</scope>
</reference>
<gene>
    <name evidence="1" type="ORF">Pint_22661</name>
</gene>
<comment type="caution">
    <text evidence="1">The sequence shown here is derived from an EMBL/GenBank/DDBJ whole genome shotgun (WGS) entry which is preliminary data.</text>
</comment>
<evidence type="ECO:0000313" key="2">
    <source>
        <dbReference type="Proteomes" id="UP001163603"/>
    </source>
</evidence>
<keyword evidence="2" id="KW-1185">Reference proteome</keyword>
<accession>A0ACC0YL41</accession>
<name>A0ACC0YL41_9ROSI</name>